<dbReference type="STRING" id="641238.SAMN04490244_11176"/>
<dbReference type="CDD" id="cd13616">
    <property type="entry name" value="PBP2_OsmF"/>
    <property type="match status" value="1"/>
</dbReference>
<feature type="chain" id="PRO_5011789590" evidence="1">
    <location>
        <begin position="21"/>
        <end position="303"/>
    </location>
</feature>
<sequence length="303" mass="31741">MTLKSAAAAFGLAAAALANAANADIVVSSKIDTEGGLLGNMIALALEDAGMPVNRRLQLGGTQVVREAILAGQIDIYPEYTGNAAFFFNEADSDTWKDPDAAYERAKELDAEANDIQWLQPAPANNTWAIAVTSDVAEENDLSTMTDFGDWISNGGDVTLAASTEFVSSPAVLPAMQETYGFELSEDQTVILSGGDTAATIQAAARGTSGVNAAMVYGTDGGVGATGLVVMADDQGVQPVYEPTPIVRAETLDEYPEIPDVLNPIFEGLDMETLQRLNGRIQVGGEPAEAVARDYLTQSGVLN</sequence>
<feature type="domain" description="ABC-type glycine betaine transport system substrate-binding" evidence="2">
    <location>
        <begin position="24"/>
        <end position="298"/>
    </location>
</feature>
<evidence type="ECO:0000259" key="2">
    <source>
        <dbReference type="Pfam" id="PF04069"/>
    </source>
</evidence>
<keyword evidence="4" id="KW-1185">Reference proteome</keyword>
<dbReference type="GO" id="GO:0043190">
    <property type="term" value="C:ATP-binding cassette (ABC) transporter complex"/>
    <property type="evidence" value="ECO:0007669"/>
    <property type="project" value="InterPro"/>
</dbReference>
<accession>A0A1H9WKS9</accession>
<dbReference type="Pfam" id="PF04069">
    <property type="entry name" value="OpuAC"/>
    <property type="match status" value="1"/>
</dbReference>
<dbReference type="Proteomes" id="UP000198885">
    <property type="component" value="Unassembled WGS sequence"/>
</dbReference>
<feature type="signal peptide" evidence="1">
    <location>
        <begin position="1"/>
        <end position="20"/>
    </location>
</feature>
<evidence type="ECO:0000313" key="4">
    <source>
        <dbReference type="Proteomes" id="UP000198885"/>
    </source>
</evidence>
<proteinExistence type="predicted"/>
<dbReference type="Gene3D" id="3.40.190.10">
    <property type="entry name" value="Periplasmic binding protein-like II"/>
    <property type="match status" value="1"/>
</dbReference>
<dbReference type="RefSeq" id="WP_092695693.1">
    <property type="nucleotide sequence ID" value="NZ_FOGU01000011.1"/>
</dbReference>
<gene>
    <name evidence="3" type="ORF">SAMN04490244_11176</name>
</gene>
<evidence type="ECO:0000313" key="3">
    <source>
        <dbReference type="EMBL" id="SES34369.1"/>
    </source>
</evidence>
<dbReference type="EMBL" id="FOGU01000011">
    <property type="protein sequence ID" value="SES34369.1"/>
    <property type="molecule type" value="Genomic_DNA"/>
</dbReference>
<dbReference type="InterPro" id="IPR007210">
    <property type="entry name" value="ABC_Gly_betaine_transp_sub-bd"/>
</dbReference>
<reference evidence="3 4" key="1">
    <citation type="submission" date="2016-10" db="EMBL/GenBank/DDBJ databases">
        <authorList>
            <person name="de Groot N.N."/>
        </authorList>
    </citation>
    <scope>NUCLEOTIDE SEQUENCE [LARGE SCALE GENOMIC DNA]</scope>
    <source>
        <strain evidence="3 4">DSM 23042</strain>
    </source>
</reference>
<organism evidence="3 4">
    <name type="scientific">Tranquillimonas rosea</name>
    <dbReference type="NCBI Taxonomy" id="641238"/>
    <lineage>
        <taxon>Bacteria</taxon>
        <taxon>Pseudomonadati</taxon>
        <taxon>Pseudomonadota</taxon>
        <taxon>Alphaproteobacteria</taxon>
        <taxon>Rhodobacterales</taxon>
        <taxon>Roseobacteraceae</taxon>
        <taxon>Tranquillimonas</taxon>
    </lineage>
</organism>
<protein>
    <submittedName>
        <fullName evidence="3">Osmoprotectant transport system substrate-binding protein</fullName>
    </submittedName>
</protein>
<dbReference type="OrthoDB" id="9781705at2"/>
<keyword evidence="1" id="KW-0732">Signal</keyword>
<dbReference type="Gene3D" id="3.40.190.120">
    <property type="entry name" value="Osmoprotection protein (prox), domain 2"/>
    <property type="match status" value="1"/>
</dbReference>
<name>A0A1H9WKS9_9RHOB</name>
<evidence type="ECO:0000256" key="1">
    <source>
        <dbReference type="SAM" id="SignalP"/>
    </source>
</evidence>
<dbReference type="AlphaFoldDB" id="A0A1H9WKS9"/>
<dbReference type="SUPFAM" id="SSF53850">
    <property type="entry name" value="Periplasmic binding protein-like II"/>
    <property type="match status" value="1"/>
</dbReference>
<dbReference type="GO" id="GO:0022857">
    <property type="term" value="F:transmembrane transporter activity"/>
    <property type="evidence" value="ECO:0007669"/>
    <property type="project" value="InterPro"/>
</dbReference>